<gene>
    <name evidence="3" type="ORF">QR680_016642</name>
</gene>
<feature type="transmembrane region" description="Helical" evidence="1">
    <location>
        <begin position="302"/>
        <end position="320"/>
    </location>
</feature>
<dbReference type="AlphaFoldDB" id="A0AA39HBU4"/>
<keyword evidence="4" id="KW-1185">Reference proteome</keyword>
<protein>
    <submittedName>
        <fullName evidence="3">Uncharacterized protein</fullName>
    </submittedName>
</protein>
<name>A0AA39HBU4_9BILA</name>
<dbReference type="EMBL" id="JAUCMV010000004">
    <property type="protein sequence ID" value="KAK0402966.1"/>
    <property type="molecule type" value="Genomic_DNA"/>
</dbReference>
<organism evidence="3 4">
    <name type="scientific">Steinernema hermaphroditum</name>
    <dbReference type="NCBI Taxonomy" id="289476"/>
    <lineage>
        <taxon>Eukaryota</taxon>
        <taxon>Metazoa</taxon>
        <taxon>Ecdysozoa</taxon>
        <taxon>Nematoda</taxon>
        <taxon>Chromadorea</taxon>
        <taxon>Rhabditida</taxon>
        <taxon>Tylenchina</taxon>
        <taxon>Panagrolaimomorpha</taxon>
        <taxon>Strongyloidoidea</taxon>
        <taxon>Steinernematidae</taxon>
        <taxon>Steinernema</taxon>
    </lineage>
</organism>
<evidence type="ECO:0000313" key="3">
    <source>
        <dbReference type="EMBL" id="KAK0402966.1"/>
    </source>
</evidence>
<dbReference type="Proteomes" id="UP001175271">
    <property type="component" value="Unassembled WGS sequence"/>
</dbReference>
<keyword evidence="2" id="KW-0732">Signal</keyword>
<evidence type="ECO:0000256" key="2">
    <source>
        <dbReference type="SAM" id="SignalP"/>
    </source>
</evidence>
<keyword evidence="1" id="KW-1133">Transmembrane helix</keyword>
<keyword evidence="1" id="KW-0812">Transmembrane</keyword>
<reference evidence="3" key="1">
    <citation type="submission" date="2023-06" db="EMBL/GenBank/DDBJ databases">
        <title>Genomic analysis of the entomopathogenic nematode Steinernema hermaphroditum.</title>
        <authorList>
            <person name="Schwarz E.M."/>
            <person name="Heppert J.K."/>
            <person name="Baniya A."/>
            <person name="Schwartz H.T."/>
            <person name="Tan C.-H."/>
            <person name="Antoshechkin I."/>
            <person name="Sternberg P.W."/>
            <person name="Goodrich-Blair H."/>
            <person name="Dillman A.R."/>
        </authorList>
    </citation>
    <scope>NUCLEOTIDE SEQUENCE</scope>
    <source>
        <strain evidence="3">PS9179</strain>
        <tissue evidence="3">Whole animal</tissue>
    </source>
</reference>
<feature type="signal peptide" evidence="2">
    <location>
        <begin position="1"/>
        <end position="20"/>
    </location>
</feature>
<keyword evidence="1" id="KW-0472">Membrane</keyword>
<accession>A0AA39HBU4</accession>
<comment type="caution">
    <text evidence="3">The sequence shown here is derived from an EMBL/GenBank/DDBJ whole genome shotgun (WGS) entry which is preliminary data.</text>
</comment>
<feature type="chain" id="PRO_5041387927" evidence="2">
    <location>
        <begin position="21"/>
        <end position="382"/>
    </location>
</feature>
<feature type="transmembrane region" description="Helical" evidence="1">
    <location>
        <begin position="353"/>
        <end position="379"/>
    </location>
</feature>
<proteinExistence type="predicted"/>
<evidence type="ECO:0000256" key="1">
    <source>
        <dbReference type="SAM" id="Phobius"/>
    </source>
</evidence>
<sequence length="382" mass="44385">MASRLFSLWLLLLLISRVSSNDVQYIREIEAGTGEKEYLILATKDDKLSFKLNIDLAECRNYVSRVCLCYKTPNMNSKIMNFFDCPRDEAVCLWIDNLDKFPSSIPMYFGACHVHRVNQFDLRHWTKDLFSLKAIHVQLNARSNRIHIDRLDDELPVEDEQNPSKFGRYASPVSRYDVFDPWCNDTVGVYRVRFISLPWHCPAKFELLNSRVVDLRNVSVHRGDASRTWEIMSYKQYQDKNLGQSTTPKEITSYKQYPDKNLVQSTTPKLENTTMTASSMTMEPDERLQKEEAVAEVELTHLFIPITVICAFTTVTFAYGTIGMSMWKRWCCFGRIDSNQRCHGVADDTFYRYFTLITVFYVLCNAALLLPTILTYGFIMVK</sequence>
<evidence type="ECO:0000313" key="4">
    <source>
        <dbReference type="Proteomes" id="UP001175271"/>
    </source>
</evidence>